<accession>A0ABZ0CVH0</accession>
<evidence type="ECO:0000313" key="1">
    <source>
        <dbReference type="EMBL" id="WOB06868.1"/>
    </source>
</evidence>
<proteinExistence type="predicted"/>
<dbReference type="Proteomes" id="UP001303946">
    <property type="component" value="Chromosome"/>
</dbReference>
<reference evidence="1 2" key="1">
    <citation type="submission" date="2023-10" db="EMBL/GenBank/DDBJ databases">
        <title>Bacteria for the degradation of biodegradable plastic PBAT(Polybutylene adipate terephthalate).</title>
        <authorList>
            <person name="Weon H.-Y."/>
            <person name="Yeon J."/>
        </authorList>
    </citation>
    <scope>NUCLEOTIDE SEQUENCE [LARGE SCALE GENOMIC DNA]</scope>
    <source>
        <strain evidence="1 2">SBD 7-3</strain>
    </source>
</reference>
<sequence>MTSPNLTAIWQQEPLAKFSVYTQVQIQHLWKLANEIKQTLDASVQDGIFYAGKENNLNRVYGDFWLWVLGAYEVVRTMSHYSTCFSESYSAEVVAFKKQIATLRMPFAKLQFQGSDKPINGEASIYSMDTEAKDLSFRIAEKIFSVRPLISEFERITKEVKLEDVLFDLRSAPARES</sequence>
<dbReference type="EMBL" id="CP136336">
    <property type="protein sequence ID" value="WOB06868.1"/>
    <property type="molecule type" value="Genomic_DNA"/>
</dbReference>
<name>A0ABZ0CVH0_9BURK</name>
<protein>
    <submittedName>
        <fullName evidence="1">Uncharacterized protein</fullName>
    </submittedName>
</protein>
<gene>
    <name evidence="1" type="ORF">RXV79_18320</name>
</gene>
<evidence type="ECO:0000313" key="2">
    <source>
        <dbReference type="Proteomes" id="UP001303946"/>
    </source>
</evidence>
<keyword evidence="2" id="KW-1185">Reference proteome</keyword>
<dbReference type="RefSeq" id="WP_316699513.1">
    <property type="nucleotide sequence ID" value="NZ_CP136336.1"/>
</dbReference>
<organism evidence="1 2">
    <name type="scientific">Piscinibacter gummiphilus</name>
    <dbReference type="NCBI Taxonomy" id="946333"/>
    <lineage>
        <taxon>Bacteria</taxon>
        <taxon>Pseudomonadati</taxon>
        <taxon>Pseudomonadota</taxon>
        <taxon>Betaproteobacteria</taxon>
        <taxon>Burkholderiales</taxon>
        <taxon>Sphaerotilaceae</taxon>
        <taxon>Piscinibacter</taxon>
    </lineage>
</organism>